<keyword evidence="2" id="KW-0521">NADP</keyword>
<dbReference type="PROSITE" id="PS00062">
    <property type="entry name" value="ALDOKETO_REDUCTASE_2"/>
    <property type="match status" value="1"/>
</dbReference>
<dbReference type="EMBL" id="JANAWD010000683">
    <property type="protein sequence ID" value="KAJ3476647.1"/>
    <property type="molecule type" value="Genomic_DNA"/>
</dbReference>
<dbReference type="PANTHER" id="PTHR43827:SF3">
    <property type="entry name" value="NADP-DEPENDENT OXIDOREDUCTASE DOMAIN-CONTAINING PROTEIN"/>
    <property type="match status" value="1"/>
</dbReference>
<comment type="caution">
    <text evidence="6">The sequence shown here is derived from an EMBL/GenBank/DDBJ whole genome shotgun (WGS) entry which is preliminary data.</text>
</comment>
<dbReference type="InterPro" id="IPR036812">
    <property type="entry name" value="NAD(P)_OxRdtase_dom_sf"/>
</dbReference>
<evidence type="ECO:0000313" key="6">
    <source>
        <dbReference type="EMBL" id="KAJ3476647.1"/>
    </source>
</evidence>
<gene>
    <name evidence="6" type="ORF">NLI96_g11019</name>
</gene>
<evidence type="ECO:0000313" key="7">
    <source>
        <dbReference type="Proteomes" id="UP001212997"/>
    </source>
</evidence>
<dbReference type="SUPFAM" id="SSF51430">
    <property type="entry name" value="NAD(P)-linked oxidoreductase"/>
    <property type="match status" value="1"/>
</dbReference>
<accession>A0AAD5YDS6</accession>
<dbReference type="PRINTS" id="PR00069">
    <property type="entry name" value="ALDKETRDTASE"/>
</dbReference>
<keyword evidence="4" id="KW-0472">Membrane</keyword>
<evidence type="ECO:0000256" key="4">
    <source>
        <dbReference type="SAM" id="Phobius"/>
    </source>
</evidence>
<keyword evidence="4" id="KW-0812">Transmembrane</keyword>
<dbReference type="GO" id="GO:0016616">
    <property type="term" value="F:oxidoreductase activity, acting on the CH-OH group of donors, NAD or NADP as acceptor"/>
    <property type="evidence" value="ECO:0007669"/>
    <property type="project" value="UniProtKB-ARBA"/>
</dbReference>
<evidence type="ECO:0000259" key="5">
    <source>
        <dbReference type="Pfam" id="PF00248"/>
    </source>
</evidence>
<dbReference type="PANTHER" id="PTHR43827">
    <property type="entry name" value="2,5-DIKETO-D-GLUCONIC ACID REDUCTASE"/>
    <property type="match status" value="1"/>
</dbReference>
<dbReference type="InterPro" id="IPR044494">
    <property type="entry name" value="AKR3C2/3"/>
</dbReference>
<feature type="domain" description="NADP-dependent oxidoreductase" evidence="5">
    <location>
        <begin position="211"/>
        <end position="270"/>
    </location>
</feature>
<dbReference type="AlphaFoldDB" id="A0AAD5YDS6"/>
<dbReference type="Gene3D" id="3.20.20.100">
    <property type="entry name" value="NADP-dependent oxidoreductase domain"/>
    <property type="match status" value="1"/>
</dbReference>
<evidence type="ECO:0000256" key="3">
    <source>
        <dbReference type="ARBA" id="ARBA00023002"/>
    </source>
</evidence>
<dbReference type="GO" id="GO:0016652">
    <property type="term" value="F:oxidoreductase activity, acting on NAD(P)H as acceptor"/>
    <property type="evidence" value="ECO:0007669"/>
    <property type="project" value="InterPro"/>
</dbReference>
<keyword evidence="7" id="KW-1185">Reference proteome</keyword>
<protein>
    <recommendedName>
        <fullName evidence="5">NADP-dependent oxidoreductase domain-containing protein</fullName>
    </recommendedName>
</protein>
<reference evidence="6" key="1">
    <citation type="submission" date="2022-07" db="EMBL/GenBank/DDBJ databases">
        <title>Genome Sequence of Physisporinus lineatus.</title>
        <authorList>
            <person name="Buettner E."/>
        </authorList>
    </citation>
    <scope>NUCLEOTIDE SEQUENCE</scope>
    <source>
        <strain evidence="6">VT162</strain>
    </source>
</reference>
<keyword evidence="4" id="KW-1133">Transmembrane helix</keyword>
<dbReference type="Pfam" id="PF00248">
    <property type="entry name" value="Aldo_ket_red"/>
    <property type="match status" value="2"/>
</dbReference>
<evidence type="ECO:0000256" key="1">
    <source>
        <dbReference type="ARBA" id="ARBA00007905"/>
    </source>
</evidence>
<dbReference type="InterPro" id="IPR020471">
    <property type="entry name" value="AKR"/>
</dbReference>
<name>A0AAD5YDS6_9APHY</name>
<dbReference type="Proteomes" id="UP001212997">
    <property type="component" value="Unassembled WGS sequence"/>
</dbReference>
<sequence length="312" mass="34831">MMGMRRVFSSAPSLHWQTPLRRQIPAIAFGTGSKWKGHDVTAYVEQAFEAGFSHIDTAQYYRTEQFIGNALRESALNRSEFFITSKWSGIGGPREALNNSLSELGLKQLDLYLIHDPRAVTPETWPEFEKFKKEGLVKSIGVSNYPLEQLKSLIKEAKVVPAVNQILLHPYNYAENKELLEYSAKHGIVIEAYSSLRPITAYPGGPVDKPVSAAAKRLNATPTQVLLAWVRSKGAVIVTTSSRKDHLKEYLDVADLPPLTDEEIAAIDAAGAEGIPSLPFFDWVVFPKVVASFFFNLSMILALVFFLSRFRL</sequence>
<dbReference type="CDD" id="cd19120">
    <property type="entry name" value="AKR_AKR3C2-3"/>
    <property type="match status" value="1"/>
</dbReference>
<dbReference type="InterPro" id="IPR018170">
    <property type="entry name" value="Aldo/ket_reductase_CS"/>
</dbReference>
<keyword evidence="3" id="KW-0560">Oxidoreductase</keyword>
<comment type="similarity">
    <text evidence="1">Belongs to the aldo/keto reductase family.</text>
</comment>
<organism evidence="6 7">
    <name type="scientific">Meripilus lineatus</name>
    <dbReference type="NCBI Taxonomy" id="2056292"/>
    <lineage>
        <taxon>Eukaryota</taxon>
        <taxon>Fungi</taxon>
        <taxon>Dikarya</taxon>
        <taxon>Basidiomycota</taxon>
        <taxon>Agaricomycotina</taxon>
        <taxon>Agaricomycetes</taxon>
        <taxon>Polyporales</taxon>
        <taxon>Meripilaceae</taxon>
        <taxon>Meripilus</taxon>
    </lineage>
</organism>
<proteinExistence type="inferred from homology"/>
<dbReference type="InterPro" id="IPR023210">
    <property type="entry name" value="NADP_OxRdtase_dom"/>
</dbReference>
<feature type="domain" description="NADP-dependent oxidoreductase" evidence="5">
    <location>
        <begin position="37"/>
        <end position="196"/>
    </location>
</feature>
<evidence type="ECO:0000256" key="2">
    <source>
        <dbReference type="ARBA" id="ARBA00022857"/>
    </source>
</evidence>
<feature type="transmembrane region" description="Helical" evidence="4">
    <location>
        <begin position="285"/>
        <end position="307"/>
    </location>
</feature>